<reference evidence="2 3" key="1">
    <citation type="submission" date="2016-10" db="EMBL/GenBank/DDBJ databases">
        <title>Pseudomonas lactis sp. nov. and Pseudomonas paralactis sp. nov., isolated from bovine raw milk.</title>
        <authorList>
            <person name="Von Neubeck M."/>
            <person name="Huptas C."/>
            <person name="Glueck C."/>
            <person name="Krewinkel M."/>
            <person name="Stoeckel M."/>
            <person name="Stressler T."/>
            <person name="Fischer L."/>
            <person name="Hinrichs J."/>
            <person name="Scherer S."/>
            <person name="Wenning M."/>
        </authorList>
    </citation>
    <scope>NUCLEOTIDE SEQUENCE [LARGE SCALE GENOMIC DNA]</scope>
    <source>
        <strain evidence="2 3">DSM 17516</strain>
    </source>
</reference>
<evidence type="ECO:0000256" key="1">
    <source>
        <dbReference type="SAM" id="Phobius"/>
    </source>
</evidence>
<organism evidence="2 3">
    <name type="scientific">Pseudomonas cedrina subsp. cedrina</name>
    <dbReference type="NCBI Taxonomy" id="76762"/>
    <lineage>
        <taxon>Bacteria</taxon>
        <taxon>Pseudomonadati</taxon>
        <taxon>Pseudomonadota</taxon>
        <taxon>Gammaproteobacteria</taxon>
        <taxon>Pseudomonadales</taxon>
        <taxon>Pseudomonadaceae</taxon>
        <taxon>Pseudomonas</taxon>
    </lineage>
</organism>
<protein>
    <recommendedName>
        <fullName evidence="4">Arginine:ornithine antiporter</fullName>
    </recommendedName>
</protein>
<evidence type="ECO:0000313" key="2">
    <source>
        <dbReference type="EMBL" id="ONH54194.1"/>
    </source>
</evidence>
<evidence type="ECO:0000313" key="3">
    <source>
        <dbReference type="Proteomes" id="UP000189295"/>
    </source>
</evidence>
<dbReference type="EMBL" id="MNPW01000005">
    <property type="protein sequence ID" value="ONH54194.1"/>
    <property type="molecule type" value="Genomic_DNA"/>
</dbReference>
<keyword evidence="1" id="KW-1133">Transmembrane helix</keyword>
<keyword evidence="1" id="KW-0472">Membrane</keyword>
<comment type="caution">
    <text evidence="2">The sequence shown here is derived from an EMBL/GenBank/DDBJ whole genome shotgun (WGS) entry which is preliminary data.</text>
</comment>
<dbReference type="AlphaFoldDB" id="A0A1V2K9N4"/>
<dbReference type="OrthoDB" id="6922075at2"/>
<keyword evidence="1" id="KW-0812">Transmembrane</keyword>
<feature type="transmembrane region" description="Helical" evidence="1">
    <location>
        <begin position="111"/>
        <end position="132"/>
    </location>
</feature>
<feature type="transmembrane region" description="Helical" evidence="1">
    <location>
        <begin position="52"/>
        <end position="74"/>
    </location>
</feature>
<gene>
    <name evidence="2" type="ORF">BLL36_10955</name>
</gene>
<accession>A0A1V2K9N4</accession>
<evidence type="ECO:0008006" key="4">
    <source>
        <dbReference type="Google" id="ProtNLM"/>
    </source>
</evidence>
<proteinExistence type="predicted"/>
<dbReference type="Proteomes" id="UP000189295">
    <property type="component" value="Unassembled WGS sequence"/>
</dbReference>
<sequence length="138" mass="16051">MSHRKIWLLWGAMDAIYLIWYSINSFFNNRIPYLNDLISASQVLQEHSAVQVYFFVFALVLHVSLFASCAMFFLQKNSVRWLVVFQTPLRLVLVIPSISLLLIGARIFPHYSVLLMAGLIGASEILKVWSVWRWSRKC</sequence>
<feature type="transmembrane region" description="Helical" evidence="1">
    <location>
        <begin position="81"/>
        <end position="105"/>
    </location>
</feature>
<feature type="transmembrane region" description="Helical" evidence="1">
    <location>
        <begin position="7"/>
        <end position="27"/>
    </location>
</feature>
<name>A0A1V2K9N4_PSECE</name>